<dbReference type="CDD" id="cd00984">
    <property type="entry name" value="DnaB_C"/>
    <property type="match status" value="1"/>
</dbReference>
<evidence type="ECO:0000256" key="11">
    <source>
        <dbReference type="NCBIfam" id="TIGR00665"/>
    </source>
</evidence>
<dbReference type="InterPro" id="IPR007694">
    <property type="entry name" value="DNA_helicase_DnaB-like_C"/>
</dbReference>
<comment type="function">
    <text evidence="12">The main replicative DNA helicase, it participates in initiation and elongation during chromosome replication. Travels ahead of the DNA replisome, separating dsDNA into templates for DNA synthesis. A processive ATP-dependent 5'-3' DNA helicase it has DNA-dependent ATPase activity.</text>
</comment>
<dbReference type="STRING" id="29559.NPL3_03120"/>
<keyword evidence="9" id="KW-0413">Isomerase</keyword>
<dbReference type="Proteomes" id="UP000294882">
    <property type="component" value="Unassembled WGS sequence"/>
</dbReference>
<dbReference type="EC" id="5.6.2.3" evidence="11 12"/>
<dbReference type="GO" id="GO:0005524">
    <property type="term" value="F:ATP binding"/>
    <property type="evidence" value="ECO:0007669"/>
    <property type="project" value="UniProtKB-UniRule"/>
</dbReference>
<evidence type="ECO:0000256" key="12">
    <source>
        <dbReference type="RuleBase" id="RU362085"/>
    </source>
</evidence>
<keyword evidence="5 12" id="KW-0378">Hydrolase</keyword>
<evidence type="ECO:0000256" key="4">
    <source>
        <dbReference type="ARBA" id="ARBA00022741"/>
    </source>
</evidence>
<dbReference type="PANTHER" id="PTHR30153:SF2">
    <property type="entry name" value="REPLICATIVE DNA HELICASE"/>
    <property type="match status" value="1"/>
</dbReference>
<organism evidence="13 14">
    <name type="scientific">Metamycoplasma hyosynoviae</name>
    <dbReference type="NCBI Taxonomy" id="29559"/>
    <lineage>
        <taxon>Bacteria</taxon>
        <taxon>Bacillati</taxon>
        <taxon>Mycoplasmatota</taxon>
        <taxon>Mycoplasmoidales</taxon>
        <taxon>Metamycoplasmataceae</taxon>
        <taxon>Metamycoplasma</taxon>
    </lineage>
</organism>
<dbReference type="Pfam" id="PF03796">
    <property type="entry name" value="DnaB_C"/>
    <property type="match status" value="1"/>
</dbReference>
<keyword evidence="4 12" id="KW-0547">Nucleotide-binding</keyword>
<dbReference type="EMBL" id="SOCH01000005">
    <property type="protein sequence ID" value="TDU96688.1"/>
    <property type="molecule type" value="Genomic_DNA"/>
</dbReference>
<dbReference type="PROSITE" id="PS51199">
    <property type="entry name" value="SF4_HELICASE"/>
    <property type="match status" value="1"/>
</dbReference>
<name>A0A063Y9L2_9BACT</name>
<evidence type="ECO:0000256" key="5">
    <source>
        <dbReference type="ARBA" id="ARBA00022801"/>
    </source>
</evidence>
<evidence type="ECO:0000313" key="13">
    <source>
        <dbReference type="EMBL" id="TDU96688.1"/>
    </source>
</evidence>
<dbReference type="GO" id="GO:1990077">
    <property type="term" value="C:primosome complex"/>
    <property type="evidence" value="ECO:0007669"/>
    <property type="project" value="UniProtKB-UniRule"/>
</dbReference>
<proteinExistence type="inferred from homology"/>
<comment type="caution">
    <text evidence="13">The sequence shown here is derived from an EMBL/GenBank/DDBJ whole genome shotgun (WGS) entry which is preliminary data.</text>
</comment>
<dbReference type="GO" id="GO:0003677">
    <property type="term" value="F:DNA binding"/>
    <property type="evidence" value="ECO:0007669"/>
    <property type="project" value="UniProtKB-UniRule"/>
</dbReference>
<dbReference type="GO" id="GO:0005829">
    <property type="term" value="C:cytosol"/>
    <property type="evidence" value="ECO:0007669"/>
    <property type="project" value="TreeGrafter"/>
</dbReference>
<dbReference type="SUPFAM" id="SSF52540">
    <property type="entry name" value="P-loop containing nucleoside triphosphate hydrolases"/>
    <property type="match status" value="1"/>
</dbReference>
<keyword evidence="7 12" id="KW-0067">ATP-binding</keyword>
<reference evidence="13 14" key="1">
    <citation type="submission" date="2019-03" db="EMBL/GenBank/DDBJ databases">
        <title>Genomic Encyclopedia of Archaeal and Bacterial Type Strains, Phase II (KMG-II): from individual species to whole genera.</title>
        <authorList>
            <person name="Goeker M."/>
        </authorList>
    </citation>
    <scope>NUCLEOTIDE SEQUENCE [LARGE SCALE GENOMIC DNA]</scope>
    <source>
        <strain evidence="13 14">ATCC 25591</strain>
    </source>
</reference>
<dbReference type="AlphaFoldDB" id="A0A063Y9L2"/>
<evidence type="ECO:0000313" key="14">
    <source>
        <dbReference type="Proteomes" id="UP000294882"/>
    </source>
</evidence>
<dbReference type="SMART" id="SM00382">
    <property type="entry name" value="AAA"/>
    <property type="match status" value="1"/>
</dbReference>
<comment type="similarity">
    <text evidence="1 12">Belongs to the helicase family. DnaB subfamily.</text>
</comment>
<keyword evidence="3 12" id="KW-0235">DNA replication</keyword>
<dbReference type="InterPro" id="IPR003593">
    <property type="entry name" value="AAA+_ATPase"/>
</dbReference>
<evidence type="ECO:0000256" key="3">
    <source>
        <dbReference type="ARBA" id="ARBA00022705"/>
    </source>
</evidence>
<dbReference type="InterPro" id="IPR036185">
    <property type="entry name" value="DNA_heli_DnaB-like_N_sf"/>
</dbReference>
<dbReference type="RefSeq" id="WP_036445552.1">
    <property type="nucleotide sequence ID" value="NZ_JAQQZP010000006.1"/>
</dbReference>
<dbReference type="Gene3D" id="3.40.50.300">
    <property type="entry name" value="P-loop containing nucleotide triphosphate hydrolases"/>
    <property type="match status" value="1"/>
</dbReference>
<keyword evidence="2 12" id="KW-0639">Primosome</keyword>
<evidence type="ECO:0000256" key="2">
    <source>
        <dbReference type="ARBA" id="ARBA00022515"/>
    </source>
</evidence>
<keyword evidence="6 12" id="KW-0347">Helicase</keyword>
<dbReference type="SUPFAM" id="SSF48024">
    <property type="entry name" value="N-terminal domain of DnaB helicase"/>
    <property type="match status" value="1"/>
</dbReference>
<protein>
    <recommendedName>
        <fullName evidence="11 12">Replicative DNA helicase</fullName>
        <ecNumber evidence="11 12">5.6.2.3</ecNumber>
    </recommendedName>
</protein>
<evidence type="ECO:0000256" key="8">
    <source>
        <dbReference type="ARBA" id="ARBA00023125"/>
    </source>
</evidence>
<dbReference type="PANTHER" id="PTHR30153">
    <property type="entry name" value="REPLICATIVE DNA HELICASE DNAB"/>
    <property type="match status" value="1"/>
</dbReference>
<sequence>MFDKEREEVIANIETSLLGVLIRYPTAYQEIAEVLKSEMFHFKANQKLYETIAEVQLSSEEFDITILLDYINKNKLSSEISFVGMAPIDYLPWLAKNAGYYAELNNYVKKIIDQYKVDKVLNLIESTKTTIQNKPFEIKDLINDLQLQLINIDVSEINTTYTTLYNEANDVVNKIMAQDDATDDVGLKFGYRELDNILLGANPGDLIILAARPSMGKTAFALNIASNVVKESNSKGDRVGNNVLFFSLEMSTNQLVTRILSIQSAIPIFRLRTKTLSKKDWSELRWVKDSMEHQKLYFNDKSSLTISDISTLAKRFAQNNRVDLVIIDYLQLIGTSSKAYNENRQLEVSKISRSLKQLARELKCPVLALSQLSRNVEKREDKMPILSDLRESGTIEQDADIVMFLHRKDYYQHKKSASMTDDSKGDDIEGKQANDDISLTNVIVAKNRHGATGQIVLAFESKTNKFYYENFIKNTVKGEDGDKNY</sequence>
<comment type="catalytic activity">
    <reaction evidence="10 12">
        <text>ATP + H2O = ADP + phosphate + H(+)</text>
        <dbReference type="Rhea" id="RHEA:13065"/>
        <dbReference type="ChEBI" id="CHEBI:15377"/>
        <dbReference type="ChEBI" id="CHEBI:15378"/>
        <dbReference type="ChEBI" id="CHEBI:30616"/>
        <dbReference type="ChEBI" id="CHEBI:43474"/>
        <dbReference type="ChEBI" id="CHEBI:456216"/>
        <dbReference type="EC" id="5.6.2.3"/>
    </reaction>
</comment>
<keyword evidence="8 12" id="KW-0238">DNA-binding</keyword>
<accession>A0A063Y9L2</accession>
<dbReference type="NCBIfam" id="TIGR00665">
    <property type="entry name" value="DnaB"/>
    <property type="match status" value="1"/>
</dbReference>
<evidence type="ECO:0000256" key="9">
    <source>
        <dbReference type="ARBA" id="ARBA00023235"/>
    </source>
</evidence>
<dbReference type="GO" id="GO:0016787">
    <property type="term" value="F:hydrolase activity"/>
    <property type="evidence" value="ECO:0007669"/>
    <property type="project" value="UniProtKB-KW"/>
</dbReference>
<dbReference type="GO" id="GO:0043139">
    <property type="term" value="F:5'-3' DNA helicase activity"/>
    <property type="evidence" value="ECO:0007669"/>
    <property type="project" value="UniProtKB-EC"/>
</dbReference>
<dbReference type="InterPro" id="IPR007692">
    <property type="entry name" value="DNA_helicase_DnaB"/>
</dbReference>
<dbReference type="InterPro" id="IPR027417">
    <property type="entry name" value="P-loop_NTPase"/>
</dbReference>
<evidence type="ECO:0000256" key="10">
    <source>
        <dbReference type="ARBA" id="ARBA00048954"/>
    </source>
</evidence>
<dbReference type="InterPro" id="IPR007693">
    <property type="entry name" value="DNA_helicase_DnaB-like_N"/>
</dbReference>
<dbReference type="Gene3D" id="1.10.860.10">
    <property type="entry name" value="DNAb Helicase, Chain A"/>
    <property type="match status" value="1"/>
</dbReference>
<evidence type="ECO:0000256" key="6">
    <source>
        <dbReference type="ARBA" id="ARBA00022806"/>
    </source>
</evidence>
<evidence type="ECO:0000256" key="1">
    <source>
        <dbReference type="ARBA" id="ARBA00008428"/>
    </source>
</evidence>
<dbReference type="InterPro" id="IPR016136">
    <property type="entry name" value="DNA_helicase_N/primase_C"/>
</dbReference>
<evidence type="ECO:0000256" key="7">
    <source>
        <dbReference type="ARBA" id="ARBA00022840"/>
    </source>
</evidence>
<dbReference type="GO" id="GO:0006269">
    <property type="term" value="P:DNA replication, synthesis of primer"/>
    <property type="evidence" value="ECO:0007669"/>
    <property type="project" value="UniProtKB-UniRule"/>
</dbReference>
<gene>
    <name evidence="13" type="ORF">JN03_0561</name>
</gene>
<dbReference type="Pfam" id="PF00772">
    <property type="entry name" value="DnaB"/>
    <property type="match status" value="1"/>
</dbReference>